<comment type="caution">
    <text evidence="1">The sequence shown here is derived from an EMBL/GenBank/DDBJ whole genome shotgun (WGS) entry which is preliminary data.</text>
</comment>
<organism evidence="1 2">
    <name type="scientific">Nostoc flagelliforme FACHB-838</name>
    <dbReference type="NCBI Taxonomy" id="2692904"/>
    <lineage>
        <taxon>Bacteria</taxon>
        <taxon>Bacillati</taxon>
        <taxon>Cyanobacteriota</taxon>
        <taxon>Cyanophyceae</taxon>
        <taxon>Nostocales</taxon>
        <taxon>Nostocaceae</taxon>
        <taxon>Nostoc</taxon>
    </lineage>
</organism>
<dbReference type="RefSeq" id="WP_190945078.1">
    <property type="nucleotide sequence ID" value="NZ_JACJSI010000169.1"/>
</dbReference>
<sequence length="225" mass="25606">MTKASTVEQQVQAAVLKKLLIPNQSRIKVNFYKTKVIGDYAYLQWSQGEAGGAATATSLINDGIPPTIANRFLETSASRQTDNSEIQTSIIFDEGEAFLSVADKNVNAYFYNTQRRDYHIAKMFETTSFMCEKNMVYPGIFWHYYANNGRAKLGSVNISCKLAKQVVEAYKVRSPEPTTIGFPQEESGTLIKKNYRIGILNTDYDSNKKRRWIKFVETFTKAFRQ</sequence>
<evidence type="ECO:0000313" key="2">
    <source>
        <dbReference type="Proteomes" id="UP000623440"/>
    </source>
</evidence>
<dbReference type="EMBL" id="JACJSI010000169">
    <property type="protein sequence ID" value="MBD2534507.1"/>
    <property type="molecule type" value="Genomic_DNA"/>
</dbReference>
<gene>
    <name evidence="1" type="ORF">H6G97_35490</name>
</gene>
<dbReference type="Proteomes" id="UP000623440">
    <property type="component" value="Unassembled WGS sequence"/>
</dbReference>
<protein>
    <submittedName>
        <fullName evidence="1">Uncharacterized protein</fullName>
    </submittedName>
</protein>
<evidence type="ECO:0000313" key="1">
    <source>
        <dbReference type="EMBL" id="MBD2534507.1"/>
    </source>
</evidence>
<keyword evidence="2" id="KW-1185">Reference proteome</keyword>
<accession>A0ABR8E068</accession>
<proteinExistence type="predicted"/>
<name>A0ABR8E068_9NOSO</name>
<reference evidence="1 2" key="1">
    <citation type="journal article" date="2020" name="ISME J.">
        <title>Comparative genomics reveals insights into cyanobacterial evolution and habitat adaptation.</title>
        <authorList>
            <person name="Chen M.Y."/>
            <person name="Teng W.K."/>
            <person name="Zhao L."/>
            <person name="Hu C.X."/>
            <person name="Zhou Y.K."/>
            <person name="Han B.P."/>
            <person name="Song L.R."/>
            <person name="Shu W.S."/>
        </authorList>
    </citation>
    <scope>NUCLEOTIDE SEQUENCE [LARGE SCALE GENOMIC DNA]</scope>
    <source>
        <strain evidence="1 2">FACHB-838</strain>
    </source>
</reference>